<evidence type="ECO:0000256" key="2">
    <source>
        <dbReference type="ARBA" id="ARBA00007015"/>
    </source>
</evidence>
<keyword evidence="9" id="KW-1185">Reference proteome</keyword>
<sequence>MTDDKTKIDVYTELKSPTSVTLEAGELRTVRGSVSVFTWQNIGMIAQESGGGLVYGTISGVIYTVLNNYLHMSATLVATATALVGFPRSLRVFTCMLSDTTPIFGYRRRPYMVLGWLMTGIACLLMAILPLGDPYYGDQTIANKAIDTLTTEQIATIDFDAPSRGIKLIILLTIGQLGTTFSYSGYSGVLVDVSQQEPADRRGTAMGNGMIFYNIFSILSSFFTGLALNTPEYGGSFSWTATFNGVMGACAAMSFIVLPFTWFCIQEEKMTTRPTKSVFVYLYELVQIPIVYRFIAFRFFYNVFSLFSVTASSAIQSTWAKVEPVNNGIATMIAALVTLMGTWIVKTYGLGWNWRIVIIVAQLLVVCIDVWPTFLTIWDVVRSQWLWLGVPLLEKVPAAAAKYIGALFMLEIETDGFDATLFGLGVTAQDVGRPFATVLTKSVNGFFDVERTFIEEDDHHVRSQVTIVYVIAYVINLLAAAFVLLLPTQKAELHRLKREGVQSKRWGIITLILLGFALYWTLMTNILSLFDSTKCLRIAGGSGC</sequence>
<dbReference type="OrthoDB" id="91507at2759"/>
<feature type="transmembrane region" description="Helical" evidence="7">
    <location>
        <begin position="357"/>
        <end position="378"/>
    </location>
</feature>
<dbReference type="InterPro" id="IPR036259">
    <property type="entry name" value="MFS_trans_sf"/>
</dbReference>
<dbReference type="PANTHER" id="PTHR31585">
    <property type="entry name" value="FOLATE-BIOPTERIN TRANSPORTER 1, CHLOROPLASTIC"/>
    <property type="match status" value="1"/>
</dbReference>
<comment type="similarity">
    <text evidence="2">Belongs to the major facilitator superfamily. Folate-biopterin transporter (TC 2.A.71) family.</text>
</comment>
<dbReference type="Gene3D" id="1.20.1250.20">
    <property type="entry name" value="MFS general substrate transporter like domains"/>
    <property type="match status" value="1"/>
</dbReference>
<name>A0A225W258_9STRA</name>
<evidence type="ECO:0000256" key="3">
    <source>
        <dbReference type="ARBA" id="ARBA00022448"/>
    </source>
</evidence>
<evidence type="ECO:0000256" key="7">
    <source>
        <dbReference type="SAM" id="Phobius"/>
    </source>
</evidence>
<keyword evidence="5 7" id="KW-1133">Transmembrane helix</keyword>
<dbReference type="GO" id="GO:0016020">
    <property type="term" value="C:membrane"/>
    <property type="evidence" value="ECO:0007669"/>
    <property type="project" value="UniProtKB-SubCell"/>
</dbReference>
<evidence type="ECO:0000313" key="9">
    <source>
        <dbReference type="Proteomes" id="UP000198211"/>
    </source>
</evidence>
<evidence type="ECO:0000313" key="8">
    <source>
        <dbReference type="EMBL" id="OWZ11299.1"/>
    </source>
</evidence>
<feature type="transmembrane region" description="Helical" evidence="7">
    <location>
        <begin position="211"/>
        <end position="229"/>
    </location>
</feature>
<dbReference type="InterPro" id="IPR039309">
    <property type="entry name" value="BT1"/>
</dbReference>
<keyword evidence="4 7" id="KW-0812">Transmembrane</keyword>
<comment type="caution">
    <text evidence="8">The sequence shown here is derived from an EMBL/GenBank/DDBJ whole genome shotgun (WGS) entry which is preliminary data.</text>
</comment>
<feature type="transmembrane region" description="Helical" evidence="7">
    <location>
        <begin position="69"/>
        <end position="90"/>
    </location>
</feature>
<reference evidence="9" key="1">
    <citation type="submission" date="2017-03" db="EMBL/GenBank/DDBJ databases">
        <title>Phytopthora megakarya and P. palmivora, two closely related causual agents of cacao black pod achieved similar genome size and gene model numbers by different mechanisms.</title>
        <authorList>
            <person name="Ali S."/>
            <person name="Shao J."/>
            <person name="Larry D.J."/>
            <person name="Kronmiller B."/>
            <person name="Shen D."/>
            <person name="Strem M.D."/>
            <person name="Melnick R.L."/>
            <person name="Guiltinan M.J."/>
            <person name="Tyler B.M."/>
            <person name="Meinhardt L.W."/>
            <person name="Bailey B.A."/>
        </authorList>
    </citation>
    <scope>NUCLEOTIDE SEQUENCE [LARGE SCALE GENOMIC DNA]</scope>
    <source>
        <strain evidence="9">zdho120</strain>
    </source>
</reference>
<organism evidence="8 9">
    <name type="scientific">Phytophthora megakarya</name>
    <dbReference type="NCBI Taxonomy" id="4795"/>
    <lineage>
        <taxon>Eukaryota</taxon>
        <taxon>Sar</taxon>
        <taxon>Stramenopiles</taxon>
        <taxon>Oomycota</taxon>
        <taxon>Peronosporomycetes</taxon>
        <taxon>Peronosporales</taxon>
        <taxon>Peronosporaceae</taxon>
        <taxon>Phytophthora</taxon>
    </lineage>
</organism>
<keyword evidence="6 7" id="KW-0472">Membrane</keyword>
<dbReference type="PANTHER" id="PTHR31585:SF5">
    <property type="entry name" value="RNA-BINDING S4 DOMAIN-CONTAINING PROTEIN"/>
    <property type="match status" value="1"/>
</dbReference>
<dbReference type="Proteomes" id="UP000198211">
    <property type="component" value="Unassembled WGS sequence"/>
</dbReference>
<comment type="subcellular location">
    <subcellularLocation>
        <location evidence="1">Membrane</location>
        <topology evidence="1">Multi-pass membrane protein</topology>
    </subcellularLocation>
</comment>
<feature type="transmembrane region" description="Helical" evidence="7">
    <location>
        <begin position="111"/>
        <end position="129"/>
    </location>
</feature>
<evidence type="ECO:0000256" key="6">
    <source>
        <dbReference type="ARBA" id="ARBA00023136"/>
    </source>
</evidence>
<dbReference type="AlphaFoldDB" id="A0A225W258"/>
<feature type="transmembrane region" description="Helical" evidence="7">
    <location>
        <begin position="506"/>
        <end position="530"/>
    </location>
</feature>
<dbReference type="Pfam" id="PF03092">
    <property type="entry name" value="BT1"/>
    <property type="match status" value="1"/>
</dbReference>
<evidence type="ECO:0000256" key="1">
    <source>
        <dbReference type="ARBA" id="ARBA00004141"/>
    </source>
</evidence>
<evidence type="ECO:0000256" key="5">
    <source>
        <dbReference type="ARBA" id="ARBA00022989"/>
    </source>
</evidence>
<dbReference type="EMBL" id="NBNE01002165">
    <property type="protein sequence ID" value="OWZ11299.1"/>
    <property type="molecule type" value="Genomic_DNA"/>
</dbReference>
<feature type="transmembrane region" description="Helical" evidence="7">
    <location>
        <begin position="467"/>
        <end position="486"/>
    </location>
</feature>
<keyword evidence="3" id="KW-0813">Transport</keyword>
<gene>
    <name evidence="8" type="ORF">PHMEG_00015702</name>
</gene>
<protein>
    <submittedName>
        <fullName evidence="8">Transmembrane protein</fullName>
    </submittedName>
</protein>
<dbReference type="SUPFAM" id="SSF103473">
    <property type="entry name" value="MFS general substrate transporter"/>
    <property type="match status" value="1"/>
</dbReference>
<feature type="transmembrane region" description="Helical" evidence="7">
    <location>
        <begin position="168"/>
        <end position="191"/>
    </location>
</feature>
<evidence type="ECO:0000256" key="4">
    <source>
        <dbReference type="ARBA" id="ARBA00022692"/>
    </source>
</evidence>
<feature type="transmembrane region" description="Helical" evidence="7">
    <location>
        <begin position="241"/>
        <end position="265"/>
    </location>
</feature>
<feature type="transmembrane region" description="Helical" evidence="7">
    <location>
        <begin position="325"/>
        <end position="345"/>
    </location>
</feature>
<proteinExistence type="inferred from homology"/>
<accession>A0A225W258</accession>